<keyword evidence="3" id="KW-1185">Reference proteome</keyword>
<sequence length="94" mass="9694">MPPKLKANPRKQELADALSRARTVAGTIPGILQPAAAAMSAKAWVGGSSHDFEAGLSEQAPAAKKGGTSSVEEIQSAYDRCPAEIPDPTAQDAH</sequence>
<name>A0A3N0GS69_9ACTN</name>
<dbReference type="EMBL" id="RJSF01000036">
    <property type="protein sequence ID" value="RNM14962.1"/>
    <property type="molecule type" value="Genomic_DNA"/>
</dbReference>
<evidence type="ECO:0000256" key="1">
    <source>
        <dbReference type="SAM" id="MobiDB-lite"/>
    </source>
</evidence>
<accession>A0A3N0GS69</accession>
<evidence type="ECO:0000313" key="3">
    <source>
        <dbReference type="Proteomes" id="UP000279994"/>
    </source>
</evidence>
<evidence type="ECO:0000313" key="2">
    <source>
        <dbReference type="EMBL" id="RNM14962.1"/>
    </source>
</evidence>
<dbReference type="Proteomes" id="UP000279994">
    <property type="component" value="Unassembled WGS sequence"/>
</dbReference>
<gene>
    <name evidence="2" type="ORF">EFL26_09610</name>
</gene>
<protein>
    <submittedName>
        <fullName evidence="2">Uncharacterized protein</fullName>
    </submittedName>
</protein>
<comment type="caution">
    <text evidence="2">The sequence shown here is derived from an EMBL/GenBank/DDBJ whole genome shotgun (WGS) entry which is preliminary data.</text>
</comment>
<dbReference type="RefSeq" id="WP_123222674.1">
    <property type="nucleotide sequence ID" value="NZ_RJSF01000036.1"/>
</dbReference>
<dbReference type="AlphaFoldDB" id="A0A3N0GS69"/>
<feature type="region of interest" description="Disordered" evidence="1">
    <location>
        <begin position="60"/>
        <end position="94"/>
    </location>
</feature>
<proteinExistence type="predicted"/>
<reference evidence="2 3" key="1">
    <citation type="submission" date="2018-11" db="EMBL/GenBank/DDBJ databases">
        <authorList>
            <person name="Li F."/>
        </authorList>
    </citation>
    <scope>NUCLEOTIDE SEQUENCE [LARGE SCALE GENOMIC DNA]</scope>
    <source>
        <strain evidence="2 3">Gsoil 818</strain>
    </source>
</reference>
<organism evidence="2 3">
    <name type="scientific">Nocardioides pocheonensis</name>
    <dbReference type="NCBI Taxonomy" id="661485"/>
    <lineage>
        <taxon>Bacteria</taxon>
        <taxon>Bacillati</taxon>
        <taxon>Actinomycetota</taxon>
        <taxon>Actinomycetes</taxon>
        <taxon>Propionibacteriales</taxon>
        <taxon>Nocardioidaceae</taxon>
        <taxon>Nocardioides</taxon>
    </lineage>
</organism>